<evidence type="ECO:0000313" key="3">
    <source>
        <dbReference type="Proteomes" id="UP000222366"/>
    </source>
</evidence>
<dbReference type="InterPro" id="IPR009057">
    <property type="entry name" value="Homeodomain-like_sf"/>
</dbReference>
<proteinExistence type="predicted"/>
<dbReference type="InterPro" id="IPR012337">
    <property type="entry name" value="RNaseH-like_sf"/>
</dbReference>
<dbReference type="GO" id="GO:0003676">
    <property type="term" value="F:nucleic acid binding"/>
    <property type="evidence" value="ECO:0007669"/>
    <property type="project" value="InterPro"/>
</dbReference>
<protein>
    <submittedName>
        <fullName evidence="2">Integrase</fullName>
    </submittedName>
</protein>
<organism evidence="2 3">
    <name type="scientific">Xenorhabdus stockiae</name>
    <dbReference type="NCBI Taxonomy" id="351614"/>
    <lineage>
        <taxon>Bacteria</taxon>
        <taxon>Pseudomonadati</taxon>
        <taxon>Pseudomonadota</taxon>
        <taxon>Gammaproteobacteria</taxon>
        <taxon>Enterobacterales</taxon>
        <taxon>Morganellaceae</taxon>
        <taxon>Xenorhabdus</taxon>
    </lineage>
</organism>
<accession>A0A2D0K2A2</accession>
<dbReference type="Proteomes" id="UP000222366">
    <property type="component" value="Unassembled WGS sequence"/>
</dbReference>
<dbReference type="Pfam" id="PF13551">
    <property type="entry name" value="HTH_29"/>
    <property type="match status" value="1"/>
</dbReference>
<comment type="caution">
    <text evidence="2">The sequence shown here is derived from an EMBL/GenBank/DDBJ whole genome shotgun (WGS) entry which is preliminary data.</text>
</comment>
<dbReference type="AlphaFoldDB" id="A0A2D0K2A2"/>
<dbReference type="NCBIfam" id="NF033545">
    <property type="entry name" value="transpos_IS630"/>
    <property type="match status" value="1"/>
</dbReference>
<feature type="domain" description="Tc1-like transposase DDE" evidence="1">
    <location>
        <begin position="176"/>
        <end position="310"/>
    </location>
</feature>
<evidence type="ECO:0000259" key="1">
    <source>
        <dbReference type="Pfam" id="PF13358"/>
    </source>
</evidence>
<dbReference type="InterPro" id="IPR036397">
    <property type="entry name" value="RNaseH_sf"/>
</dbReference>
<reference evidence="2 3" key="1">
    <citation type="journal article" date="2017" name="Nat. Microbiol.">
        <title>Natural product diversity associated with the nematode symbionts Photorhabdus and Xenorhabdus.</title>
        <authorList>
            <person name="Tobias N.J."/>
            <person name="Wolff H."/>
            <person name="Djahanschiri B."/>
            <person name="Grundmann F."/>
            <person name="Kronenwerth M."/>
            <person name="Shi Y.M."/>
            <person name="Simonyi S."/>
            <person name="Grun P."/>
            <person name="Shapiro-Ilan D."/>
            <person name="Pidot S.J."/>
            <person name="Stinear T.P."/>
            <person name="Ebersberger I."/>
            <person name="Bode H.B."/>
        </authorList>
    </citation>
    <scope>NUCLEOTIDE SEQUENCE [LARGE SCALE GENOMIC DNA]</scope>
    <source>
        <strain evidence="2 3">DSM 17904</strain>
    </source>
</reference>
<keyword evidence="3" id="KW-1185">Reference proteome</keyword>
<sequence length="338" mass="40028">MAIVPPIPRNERRQMRKIVQKTADKNYARRIMAILLLHQGASVSQVAKTLCTVHSSVWRWIDRFKALGWAGLYPLSAGRHPRWNLTPLLPVLFYLLEHSPQQFGHIRSRWSLSFFIFQIKKLFNIKLSISTLYRFFCKNRIVWRRAAPTLQVPDPEYDEKMRLITKALSLASEKHPVVYEDEVDIHFNPKIGADWYFKGQQKRIITPGQNQKYYIAGTLDVQTKHVLYTGSSKKNSLLFIKMLEVLKRYYQGVKTLTVILDNYCIHKSRAVQRWLAQNPTIILLFLPVYSPWLNKIEYLWHTLHETVTRNHCCRYMWQLLSNVKKFLKKSANRLFQRK</sequence>
<dbReference type="SUPFAM" id="SSF46689">
    <property type="entry name" value="Homeodomain-like"/>
    <property type="match status" value="1"/>
</dbReference>
<dbReference type="RefSeq" id="WP_099126318.1">
    <property type="nucleotide sequence ID" value="NZ_CAWNRH010000029.1"/>
</dbReference>
<dbReference type="InterPro" id="IPR047655">
    <property type="entry name" value="Transpos_IS630-like"/>
</dbReference>
<dbReference type="InterPro" id="IPR038717">
    <property type="entry name" value="Tc1-like_DDE_dom"/>
</dbReference>
<dbReference type="SUPFAM" id="SSF53098">
    <property type="entry name" value="Ribonuclease H-like"/>
    <property type="match status" value="1"/>
</dbReference>
<evidence type="ECO:0000313" key="2">
    <source>
        <dbReference type="EMBL" id="PHM55179.1"/>
    </source>
</evidence>
<dbReference type="Gene3D" id="3.30.420.10">
    <property type="entry name" value="Ribonuclease H-like superfamily/Ribonuclease H"/>
    <property type="match status" value="1"/>
</dbReference>
<dbReference type="EMBL" id="NJAJ01000124">
    <property type="protein sequence ID" value="PHM55179.1"/>
    <property type="molecule type" value="Genomic_DNA"/>
</dbReference>
<gene>
    <name evidence="2" type="ORF">Xsto_04163</name>
</gene>
<name>A0A2D0K2A2_9GAMM</name>
<dbReference type="Pfam" id="PF13358">
    <property type="entry name" value="DDE_3"/>
    <property type="match status" value="1"/>
</dbReference>